<dbReference type="OrthoDB" id="9805728at2"/>
<evidence type="ECO:0000313" key="4">
    <source>
        <dbReference type="Proteomes" id="UP000317557"/>
    </source>
</evidence>
<gene>
    <name evidence="3" type="ORF">SAMN06265219_11123</name>
</gene>
<keyword evidence="1" id="KW-0378">Hydrolase</keyword>
<dbReference type="SMART" id="SM00849">
    <property type="entry name" value="Lactamase_B"/>
    <property type="match status" value="1"/>
</dbReference>
<dbReference type="GO" id="GO:0016787">
    <property type="term" value="F:hydrolase activity"/>
    <property type="evidence" value="ECO:0007669"/>
    <property type="project" value="UniProtKB-KW"/>
</dbReference>
<reference evidence="3 4" key="1">
    <citation type="submission" date="2017-05" db="EMBL/GenBank/DDBJ databases">
        <authorList>
            <person name="Varghese N."/>
            <person name="Submissions S."/>
        </authorList>
    </citation>
    <scope>NUCLEOTIDE SEQUENCE [LARGE SCALE GENOMIC DNA]</scope>
    <source>
        <strain evidence="3 4">DSM 21985</strain>
    </source>
</reference>
<dbReference type="Gene3D" id="3.60.15.10">
    <property type="entry name" value="Ribonuclease Z/Hydroxyacylglutathione hydrolase-like"/>
    <property type="match status" value="1"/>
</dbReference>
<organism evidence="3 4">
    <name type="scientific">Gracilimonas mengyeensis</name>
    <dbReference type="NCBI Taxonomy" id="1302730"/>
    <lineage>
        <taxon>Bacteria</taxon>
        <taxon>Pseudomonadati</taxon>
        <taxon>Balneolota</taxon>
        <taxon>Balneolia</taxon>
        <taxon>Balneolales</taxon>
        <taxon>Balneolaceae</taxon>
        <taxon>Gracilimonas</taxon>
    </lineage>
</organism>
<dbReference type="Proteomes" id="UP000317557">
    <property type="component" value="Unassembled WGS sequence"/>
</dbReference>
<protein>
    <submittedName>
        <fullName evidence="3">Beta-lactamase superfamily domain-containing protein</fullName>
    </submittedName>
</protein>
<evidence type="ECO:0000259" key="2">
    <source>
        <dbReference type="SMART" id="SM00849"/>
    </source>
</evidence>
<feature type="domain" description="Metallo-beta-lactamase" evidence="2">
    <location>
        <begin position="8"/>
        <end position="217"/>
    </location>
</feature>
<dbReference type="AlphaFoldDB" id="A0A521E984"/>
<dbReference type="EMBL" id="FXTP01000011">
    <property type="protein sequence ID" value="SMO80487.1"/>
    <property type="molecule type" value="Genomic_DNA"/>
</dbReference>
<dbReference type="InterPro" id="IPR001279">
    <property type="entry name" value="Metallo-B-lactamas"/>
</dbReference>
<name>A0A521E984_9BACT</name>
<evidence type="ECO:0000313" key="3">
    <source>
        <dbReference type="EMBL" id="SMO80487.1"/>
    </source>
</evidence>
<dbReference type="InterPro" id="IPR036866">
    <property type="entry name" value="RibonucZ/Hydroxyglut_hydro"/>
</dbReference>
<proteinExistence type="predicted"/>
<sequence length="266" mass="30145">MLKIHQLRNATIVLEVNDQKILVDPMLGDQASMPPFAFIRYKAHKNPTVPLPNNADETLKDITHCVITHNHPDHLDNAGEAFLKEHDIPVWCSYKDVETFKKRGLRIKQPVKYWKKSDFAKGTIEGIPARHGYGMVAKLLGNVMGFYIQFRHAPSVYLTSDTIYTRPVNYVLSKYKPAVCVVPGGLARFDLFKHLIMNENDLLNFTDHAPGKVIINHLEAINHCPATRAGLRDLFDQAELENKVLIPEDGENMLFKSKLNGHKTLA</sequence>
<accession>A0A521E984</accession>
<keyword evidence="4" id="KW-1185">Reference proteome</keyword>
<dbReference type="RefSeq" id="WP_142455022.1">
    <property type="nucleotide sequence ID" value="NZ_FXTP01000011.1"/>
</dbReference>
<dbReference type="Pfam" id="PF12706">
    <property type="entry name" value="Lactamase_B_2"/>
    <property type="match status" value="1"/>
</dbReference>
<evidence type="ECO:0000256" key="1">
    <source>
        <dbReference type="ARBA" id="ARBA00022801"/>
    </source>
</evidence>
<dbReference type="PANTHER" id="PTHR43546:SF9">
    <property type="entry name" value="L-ASCORBATE-6-PHOSPHATE LACTONASE ULAG-RELATED"/>
    <property type="match status" value="1"/>
</dbReference>
<dbReference type="InterPro" id="IPR050114">
    <property type="entry name" value="UPF0173_UPF0282_UlaG_hydrolase"/>
</dbReference>
<dbReference type="SUPFAM" id="SSF56281">
    <property type="entry name" value="Metallo-hydrolase/oxidoreductase"/>
    <property type="match status" value="1"/>
</dbReference>
<dbReference type="PANTHER" id="PTHR43546">
    <property type="entry name" value="UPF0173 METAL-DEPENDENT HYDROLASE MJ1163-RELATED"/>
    <property type="match status" value="1"/>
</dbReference>